<comment type="caution">
    <text evidence="3">The sequence shown here is derived from an EMBL/GenBank/DDBJ whole genome shotgun (WGS) entry which is preliminary data.</text>
</comment>
<dbReference type="EMBL" id="NMUH01004440">
    <property type="protein sequence ID" value="MQM09667.1"/>
    <property type="molecule type" value="Genomic_DNA"/>
</dbReference>
<dbReference type="PANTHER" id="PTHR12170:SF2">
    <property type="entry name" value="E3 UBIQUITIN-PROTEIN TRANSFERASE MAEA"/>
    <property type="match status" value="1"/>
</dbReference>
<dbReference type="Proteomes" id="UP000652761">
    <property type="component" value="Unassembled WGS sequence"/>
</dbReference>
<evidence type="ECO:0000259" key="2">
    <source>
        <dbReference type="PROSITE" id="PS50897"/>
    </source>
</evidence>
<dbReference type="PROSITE" id="PS50896">
    <property type="entry name" value="LISH"/>
    <property type="match status" value="1"/>
</dbReference>
<feature type="compositionally biased region" description="Low complexity" evidence="1">
    <location>
        <begin position="131"/>
        <end position="140"/>
    </location>
</feature>
<feature type="compositionally biased region" description="Low complexity" evidence="1">
    <location>
        <begin position="63"/>
        <end position="73"/>
    </location>
</feature>
<sequence>MAAEVVERKYGRATPENRGRNNTTSDLYYYSHAKASRQPHPTRLFCSGMEMAMDSPMPNGDSAAGSAATSVPAAAPPAPQHARLARLAESLKLEHQFLRVPLEHLKKTMRANHRAAEKEISAVISTVAELSSSSAGAPAGDGEDDGRRRSREEAVHQLTSLVSRLQGLKRKLEEGGRVENLQVQRCRARLDHLDVVTLGNQAEWSNSRLKRVLVDYMLRMSYYDTAVKLADISGIQDLVDIDVFLDAKRVIDALHNREVTPALAWCAENKSRLKKSKTVAPLFNIFVPRVYFIWRFGYRVLDSFSTMDGKVGRLGAESADSESGRPLATRLGGVNNDPPMGLGGIGVSQPKSGGVGPTQPDSSRLHPDSIWCSRFPQGRPDSIRVGRIHGSDSTRVGVGWVRLTQPTRLCHPCSPPM</sequence>
<evidence type="ECO:0000256" key="1">
    <source>
        <dbReference type="SAM" id="MobiDB-lite"/>
    </source>
</evidence>
<dbReference type="GO" id="GO:0005737">
    <property type="term" value="C:cytoplasm"/>
    <property type="evidence" value="ECO:0007669"/>
    <property type="project" value="TreeGrafter"/>
</dbReference>
<dbReference type="InterPro" id="IPR006594">
    <property type="entry name" value="LisH"/>
</dbReference>
<dbReference type="PANTHER" id="PTHR12170">
    <property type="entry name" value="MACROPHAGE ERYTHROBLAST ATTACHER-RELATED"/>
    <property type="match status" value="1"/>
</dbReference>
<dbReference type="GO" id="GO:0034657">
    <property type="term" value="C:GID complex"/>
    <property type="evidence" value="ECO:0007669"/>
    <property type="project" value="TreeGrafter"/>
</dbReference>
<protein>
    <recommendedName>
        <fullName evidence="2">CTLH domain-containing protein</fullName>
    </recommendedName>
</protein>
<dbReference type="InterPro" id="IPR024964">
    <property type="entry name" value="CTLH/CRA"/>
</dbReference>
<accession>A0A843WP77</accession>
<dbReference type="InterPro" id="IPR045098">
    <property type="entry name" value="Fyv10_fam"/>
</dbReference>
<feature type="domain" description="CTLH" evidence="2">
    <location>
        <begin position="243"/>
        <end position="278"/>
    </location>
</feature>
<evidence type="ECO:0000313" key="3">
    <source>
        <dbReference type="EMBL" id="MQM09667.1"/>
    </source>
</evidence>
<gene>
    <name evidence="3" type="ORF">Taro_042546</name>
</gene>
<dbReference type="GO" id="GO:0004842">
    <property type="term" value="F:ubiquitin-protein transferase activity"/>
    <property type="evidence" value="ECO:0007669"/>
    <property type="project" value="InterPro"/>
</dbReference>
<dbReference type="PROSITE" id="PS50897">
    <property type="entry name" value="CTLH"/>
    <property type="match status" value="1"/>
</dbReference>
<feature type="region of interest" description="Disordered" evidence="1">
    <location>
        <begin position="131"/>
        <end position="151"/>
    </location>
</feature>
<dbReference type="Pfam" id="PF10607">
    <property type="entry name" value="CTLH"/>
    <property type="match status" value="1"/>
</dbReference>
<dbReference type="OrthoDB" id="1933455at2759"/>
<dbReference type="InterPro" id="IPR006595">
    <property type="entry name" value="CTLH_C"/>
</dbReference>
<feature type="region of interest" description="Disordered" evidence="1">
    <location>
        <begin position="1"/>
        <end position="25"/>
    </location>
</feature>
<name>A0A843WP77_COLES</name>
<reference evidence="3" key="1">
    <citation type="submission" date="2017-07" db="EMBL/GenBank/DDBJ databases">
        <title>Taro Niue Genome Assembly and Annotation.</title>
        <authorList>
            <person name="Atibalentja N."/>
            <person name="Keating K."/>
            <person name="Fields C.J."/>
        </authorList>
    </citation>
    <scope>NUCLEOTIDE SEQUENCE</scope>
    <source>
        <strain evidence="3">Niue_2</strain>
        <tissue evidence="3">Leaf</tissue>
    </source>
</reference>
<evidence type="ECO:0000313" key="4">
    <source>
        <dbReference type="Proteomes" id="UP000652761"/>
    </source>
</evidence>
<dbReference type="GO" id="GO:0043161">
    <property type="term" value="P:proteasome-mediated ubiquitin-dependent protein catabolic process"/>
    <property type="evidence" value="ECO:0007669"/>
    <property type="project" value="InterPro"/>
</dbReference>
<feature type="region of interest" description="Disordered" evidence="1">
    <location>
        <begin position="315"/>
        <end position="366"/>
    </location>
</feature>
<dbReference type="GO" id="GO:0005634">
    <property type="term" value="C:nucleus"/>
    <property type="evidence" value="ECO:0007669"/>
    <property type="project" value="TreeGrafter"/>
</dbReference>
<feature type="compositionally biased region" description="Basic and acidic residues" evidence="1">
    <location>
        <begin position="1"/>
        <end position="19"/>
    </location>
</feature>
<proteinExistence type="predicted"/>
<dbReference type="AlphaFoldDB" id="A0A843WP77"/>
<organism evidence="3 4">
    <name type="scientific">Colocasia esculenta</name>
    <name type="common">Wild taro</name>
    <name type="synonym">Arum esculentum</name>
    <dbReference type="NCBI Taxonomy" id="4460"/>
    <lineage>
        <taxon>Eukaryota</taxon>
        <taxon>Viridiplantae</taxon>
        <taxon>Streptophyta</taxon>
        <taxon>Embryophyta</taxon>
        <taxon>Tracheophyta</taxon>
        <taxon>Spermatophyta</taxon>
        <taxon>Magnoliopsida</taxon>
        <taxon>Liliopsida</taxon>
        <taxon>Araceae</taxon>
        <taxon>Aroideae</taxon>
        <taxon>Colocasieae</taxon>
        <taxon>Colocasia</taxon>
    </lineage>
</organism>
<feature type="region of interest" description="Disordered" evidence="1">
    <location>
        <begin position="56"/>
        <end position="81"/>
    </location>
</feature>
<keyword evidence="4" id="KW-1185">Reference proteome</keyword>